<proteinExistence type="predicted"/>
<evidence type="ECO:0000313" key="1">
    <source>
        <dbReference type="EMBL" id="CAG8774852.1"/>
    </source>
</evidence>
<comment type="caution">
    <text evidence="1">The sequence shown here is derived from an EMBL/GenBank/DDBJ whole genome shotgun (WGS) entry which is preliminary data.</text>
</comment>
<accession>A0ACA9R2Z0</accession>
<sequence>NWHLLNAQRNSERQSSVLSSNTLFGSGTRETQTGSTELSNRNTRHGRNAYRPKSSCDGITEYETQET</sequence>
<gene>
    <name evidence="1" type="ORF">ACOLOM_LOCUS14027</name>
</gene>
<organism evidence="1 2">
    <name type="scientific">Acaulospora colombiana</name>
    <dbReference type="NCBI Taxonomy" id="27376"/>
    <lineage>
        <taxon>Eukaryota</taxon>
        <taxon>Fungi</taxon>
        <taxon>Fungi incertae sedis</taxon>
        <taxon>Mucoromycota</taxon>
        <taxon>Glomeromycotina</taxon>
        <taxon>Glomeromycetes</taxon>
        <taxon>Diversisporales</taxon>
        <taxon>Acaulosporaceae</taxon>
        <taxon>Acaulospora</taxon>
    </lineage>
</organism>
<dbReference type="Proteomes" id="UP000789525">
    <property type="component" value="Unassembled WGS sequence"/>
</dbReference>
<evidence type="ECO:0000313" key="2">
    <source>
        <dbReference type="Proteomes" id="UP000789525"/>
    </source>
</evidence>
<reference evidence="1" key="1">
    <citation type="submission" date="2021-06" db="EMBL/GenBank/DDBJ databases">
        <authorList>
            <person name="Kallberg Y."/>
            <person name="Tangrot J."/>
            <person name="Rosling A."/>
        </authorList>
    </citation>
    <scope>NUCLEOTIDE SEQUENCE</scope>
    <source>
        <strain evidence="1">CL356</strain>
    </source>
</reference>
<dbReference type="EMBL" id="CAJVPT010067363">
    <property type="protein sequence ID" value="CAG8774852.1"/>
    <property type="molecule type" value="Genomic_DNA"/>
</dbReference>
<keyword evidence="2" id="KW-1185">Reference proteome</keyword>
<feature type="non-terminal residue" evidence="1">
    <location>
        <position position="1"/>
    </location>
</feature>
<name>A0ACA9R2Z0_9GLOM</name>
<protein>
    <submittedName>
        <fullName evidence="1">6149_t:CDS:1</fullName>
    </submittedName>
</protein>